<dbReference type="AlphaFoldDB" id="A0A1Q2CH26"/>
<dbReference type="PANTHER" id="PTHR43198:SF2">
    <property type="entry name" value="SI:CH1073-67J19.1-RELATED"/>
    <property type="match status" value="1"/>
</dbReference>
<accession>A0A1Q2CH26</accession>
<keyword evidence="3" id="KW-1185">Reference proteome</keyword>
<protein>
    <submittedName>
        <fullName evidence="2">Uncharacterized protein</fullName>
    </submittedName>
</protein>
<dbReference type="SUPFAM" id="SSF48613">
    <property type="entry name" value="Heme oxygenase-like"/>
    <property type="match status" value="1"/>
</dbReference>
<dbReference type="Pfam" id="PF03070">
    <property type="entry name" value="TENA_THI-4"/>
    <property type="match status" value="1"/>
</dbReference>
<dbReference type="EMBL" id="CP019605">
    <property type="protein sequence ID" value="AQP45407.1"/>
    <property type="molecule type" value="Genomic_DNA"/>
</dbReference>
<name>A0A1Q2CH26_9ACTN</name>
<comment type="pathway">
    <text evidence="1">Cofactor biosynthesis; thiamine diphosphate biosynthesis.</text>
</comment>
<sequence>MDWPTGTFSERAWAATAQIRERIDRLPLLLELADGTLEPARFVEYLAQDDVYLRGYTRAVAMLAARAPHSAAAQFWATSASGAVAAEVAMHASLLSDERLRDLPRSTTASGTTRAYVNSLLAATAFEPYAVGVAAVLPCFWVYADVGHRLASSAAHVADHPYGAWVAAYNDPAFQADTRRAISLLDEAADSADDATREAMLTAFINATHYEELFWGRSYAGERWSPVPR</sequence>
<gene>
    <name evidence="2" type="ORF">RPIT_11850</name>
</gene>
<dbReference type="InterPro" id="IPR050967">
    <property type="entry name" value="Thiamine_Salvage_TenA"/>
</dbReference>
<dbReference type="Gene3D" id="1.20.910.10">
    <property type="entry name" value="Heme oxygenase-like"/>
    <property type="match status" value="1"/>
</dbReference>
<evidence type="ECO:0000313" key="2">
    <source>
        <dbReference type="EMBL" id="AQP45407.1"/>
    </source>
</evidence>
<dbReference type="STRING" id="1610493.RPIT_11850"/>
<dbReference type="PANTHER" id="PTHR43198">
    <property type="entry name" value="BIFUNCTIONAL TH2 PROTEIN"/>
    <property type="match status" value="1"/>
</dbReference>
<reference evidence="2 3" key="1">
    <citation type="journal article" date="2016" name="Int. J. Syst. Evol. Microbiol.">
        <title>Tessaracoccus flavus sp. nov., isolated from the drainage system of a lindane-producing factory.</title>
        <authorList>
            <person name="Kumari R."/>
            <person name="Singh P."/>
            <person name="Schumann P."/>
            <person name="Lal R."/>
        </authorList>
    </citation>
    <scope>NUCLEOTIDE SEQUENCE [LARGE SCALE GENOMIC DNA]</scope>
    <source>
        <strain evidence="2 3">RP1T</strain>
    </source>
</reference>
<proteinExistence type="predicted"/>
<dbReference type="InterPro" id="IPR016084">
    <property type="entry name" value="Haem_Oase-like_multi-hlx"/>
</dbReference>
<dbReference type="InterPro" id="IPR004305">
    <property type="entry name" value="Thiaminase-2/PQQC"/>
</dbReference>
<dbReference type="KEGG" id="tfl:RPIT_11850"/>
<dbReference type="OrthoDB" id="34166at2"/>
<evidence type="ECO:0000313" key="3">
    <source>
        <dbReference type="Proteomes" id="UP000188324"/>
    </source>
</evidence>
<dbReference type="Proteomes" id="UP000188324">
    <property type="component" value="Chromosome"/>
</dbReference>
<evidence type="ECO:0000256" key="1">
    <source>
        <dbReference type="ARBA" id="ARBA00004948"/>
    </source>
</evidence>
<dbReference type="RefSeq" id="WP_077343493.1">
    <property type="nucleotide sequence ID" value="NZ_CP019605.1"/>
</dbReference>
<dbReference type="GO" id="GO:0005829">
    <property type="term" value="C:cytosol"/>
    <property type="evidence" value="ECO:0007669"/>
    <property type="project" value="TreeGrafter"/>
</dbReference>
<dbReference type="CDD" id="cd19365">
    <property type="entry name" value="TenA_C-like"/>
    <property type="match status" value="1"/>
</dbReference>
<organism evidence="2 3">
    <name type="scientific">Tessaracoccus flavus</name>
    <dbReference type="NCBI Taxonomy" id="1610493"/>
    <lineage>
        <taxon>Bacteria</taxon>
        <taxon>Bacillati</taxon>
        <taxon>Actinomycetota</taxon>
        <taxon>Actinomycetes</taxon>
        <taxon>Propionibacteriales</taxon>
        <taxon>Propionibacteriaceae</taxon>
        <taxon>Tessaracoccus</taxon>
    </lineage>
</organism>